<dbReference type="EMBL" id="BJTZ01000013">
    <property type="protein sequence ID" value="GEK14259.1"/>
    <property type="molecule type" value="Genomic_DNA"/>
</dbReference>
<dbReference type="EMBL" id="WOBN01000024">
    <property type="protein sequence ID" value="MUK50577.1"/>
    <property type="molecule type" value="Genomic_DNA"/>
</dbReference>
<feature type="chain" id="PRO_5033464518" evidence="2">
    <location>
        <begin position="18"/>
        <end position="119"/>
    </location>
</feature>
<dbReference type="InterPro" id="IPR005220">
    <property type="entry name" value="CarO-like"/>
</dbReference>
<dbReference type="PANTHER" id="PTHR36571:SF1">
    <property type="entry name" value="PROTEIN YGIW"/>
    <property type="match status" value="1"/>
</dbReference>
<dbReference type="NCBIfam" id="NF033674">
    <property type="entry name" value="stress_OB_fold"/>
    <property type="match status" value="1"/>
</dbReference>
<dbReference type="Gene3D" id="2.40.50.200">
    <property type="entry name" value="Bacterial OB-fold"/>
    <property type="match status" value="1"/>
</dbReference>
<reference evidence="4 6" key="2">
    <citation type="submission" date="2019-11" db="EMBL/GenBank/DDBJ databases">
        <title>Using colonization assays and comparative genomics to discover symbiosis behaviors and factors in Vibrio fischeri.</title>
        <authorList>
            <person name="Bongrand C."/>
            <person name="Moriano-Gutierrez S."/>
            <person name="Arevalo P."/>
            <person name="Mcfall-Ngai M."/>
            <person name="Visick K."/>
            <person name="Polz M.F."/>
            <person name="Ruby E.G."/>
        </authorList>
    </citation>
    <scope>NUCLEOTIDE SEQUENCE [LARGE SCALE GENOMIC DNA]</scope>
    <source>
        <strain evidence="6">emors.4.1</strain>
        <strain evidence="4">Emors.4.1</strain>
    </source>
</reference>
<dbReference type="Proteomes" id="UP000448038">
    <property type="component" value="Unassembled WGS sequence"/>
</dbReference>
<evidence type="ECO:0000313" key="5">
    <source>
        <dbReference type="Proteomes" id="UP000321787"/>
    </source>
</evidence>
<dbReference type="PANTHER" id="PTHR36571">
    <property type="entry name" value="PROTEIN YGIW"/>
    <property type="match status" value="1"/>
</dbReference>
<dbReference type="InterPro" id="IPR036700">
    <property type="entry name" value="BOBF_sf"/>
</dbReference>
<comment type="caution">
    <text evidence="3">The sequence shown here is derived from an EMBL/GenBank/DDBJ whole genome shotgun (WGS) entry which is preliminary data.</text>
</comment>
<reference evidence="3 5" key="1">
    <citation type="submission" date="2019-07" db="EMBL/GenBank/DDBJ databases">
        <title>Whole genome shotgun sequence of Aliivibrio fischeri NBRC 101058.</title>
        <authorList>
            <person name="Hosoyama A."/>
            <person name="Uohara A."/>
            <person name="Ohji S."/>
            <person name="Ichikawa N."/>
        </authorList>
    </citation>
    <scope>NUCLEOTIDE SEQUENCE [LARGE SCALE GENOMIC DNA]</scope>
    <source>
        <strain evidence="3 5">NBRC 101058</strain>
    </source>
</reference>
<feature type="signal peptide" evidence="2">
    <location>
        <begin position="1"/>
        <end position="17"/>
    </location>
</feature>
<gene>
    <name evidence="3" type="primary">ygiW</name>
    <name evidence="3" type="ORF">AFI02nite_22950</name>
    <name evidence="4" type="ORF">GNP88_15600</name>
</gene>
<sequence>MKKILFLIALISSSSFAANTTNRQGFSGPVYGLKSVKAVLDAGVFSDDTPVTLTGSLAASLGGNLYVFTDASGTISVSIDYSKWRGLKVTPETAITIQGQINKTFTDTTIDVESIKLVK</sequence>
<accession>A0A510UI85</accession>
<evidence type="ECO:0000256" key="2">
    <source>
        <dbReference type="SAM" id="SignalP"/>
    </source>
</evidence>
<protein>
    <submittedName>
        <fullName evidence="4">NirD/YgiW/YdeI family stress tolerance protein</fullName>
    </submittedName>
</protein>
<evidence type="ECO:0000256" key="1">
    <source>
        <dbReference type="ARBA" id="ARBA00022729"/>
    </source>
</evidence>
<dbReference type="Proteomes" id="UP000321787">
    <property type="component" value="Unassembled WGS sequence"/>
</dbReference>
<proteinExistence type="predicted"/>
<dbReference type="Pfam" id="PF04076">
    <property type="entry name" value="BOF"/>
    <property type="match status" value="1"/>
</dbReference>
<dbReference type="SUPFAM" id="SSF101756">
    <property type="entry name" value="Hypothetical protein YgiW"/>
    <property type="match status" value="1"/>
</dbReference>
<dbReference type="AlphaFoldDB" id="A0A510UI85"/>
<evidence type="ECO:0000313" key="3">
    <source>
        <dbReference type="EMBL" id="GEK14259.1"/>
    </source>
</evidence>
<evidence type="ECO:0000313" key="6">
    <source>
        <dbReference type="Proteomes" id="UP000448038"/>
    </source>
</evidence>
<name>A0A510UI85_ALIFS</name>
<keyword evidence="1 2" id="KW-0732">Signal</keyword>
<dbReference type="RefSeq" id="WP_146864570.1">
    <property type="nucleotide sequence ID" value="NZ_BJTZ01000013.1"/>
</dbReference>
<organism evidence="3 5">
    <name type="scientific">Aliivibrio fischeri</name>
    <name type="common">Vibrio fischeri</name>
    <dbReference type="NCBI Taxonomy" id="668"/>
    <lineage>
        <taxon>Bacteria</taxon>
        <taxon>Pseudomonadati</taxon>
        <taxon>Pseudomonadota</taxon>
        <taxon>Gammaproteobacteria</taxon>
        <taxon>Vibrionales</taxon>
        <taxon>Vibrionaceae</taxon>
        <taxon>Aliivibrio</taxon>
    </lineage>
</organism>
<evidence type="ECO:0000313" key="4">
    <source>
        <dbReference type="EMBL" id="MUK50577.1"/>
    </source>
</evidence>